<evidence type="ECO:0000313" key="2">
    <source>
        <dbReference type="EMBL" id="DAE29855.1"/>
    </source>
</evidence>
<dbReference type="EMBL" id="BK059100">
    <property type="protein sequence ID" value="DAE29855.1"/>
    <property type="molecule type" value="Genomic_DNA"/>
</dbReference>
<sequence length="74" mass="8281">MNPLASMFQQESAASTPNLPNNPMQLMQMMGQIKKMVGNRNPDEVIKELVSSGRVNQSQLEQAKQMAQQMKGLF</sequence>
<proteinExistence type="predicted"/>
<organism evidence="2">
    <name type="scientific">virus sp. ctqEG8</name>
    <dbReference type="NCBI Taxonomy" id="2827998"/>
    <lineage>
        <taxon>Viruses</taxon>
    </lineage>
</organism>
<feature type="compositionally biased region" description="Polar residues" evidence="1">
    <location>
        <begin position="7"/>
        <end position="24"/>
    </location>
</feature>
<feature type="region of interest" description="Disordered" evidence="1">
    <location>
        <begin position="1"/>
        <end position="24"/>
    </location>
</feature>
<protein>
    <submittedName>
        <fullName evidence="2">Uncharacterized protein</fullName>
    </submittedName>
</protein>
<reference evidence="2" key="1">
    <citation type="journal article" date="2021" name="Proc. Natl. Acad. Sci. U.S.A.">
        <title>A Catalog of Tens of Thousands of Viruses from Human Metagenomes Reveals Hidden Associations with Chronic Diseases.</title>
        <authorList>
            <person name="Tisza M.J."/>
            <person name="Buck C.B."/>
        </authorList>
    </citation>
    <scope>NUCLEOTIDE SEQUENCE</scope>
    <source>
        <strain evidence="2">CtqEG8</strain>
    </source>
</reference>
<name>A0A8S5RER7_9VIRU</name>
<evidence type="ECO:0000256" key="1">
    <source>
        <dbReference type="SAM" id="MobiDB-lite"/>
    </source>
</evidence>
<accession>A0A8S5RER7</accession>